<dbReference type="Proteomes" id="UP001155010">
    <property type="component" value="Unassembled WGS sequence"/>
</dbReference>
<evidence type="ECO:0000313" key="2">
    <source>
        <dbReference type="Proteomes" id="UP001155010"/>
    </source>
</evidence>
<sequence>MDEALQGVARLGLCRIRKLAFGARLDPGGAVVEQELEARPPGHGRSILVGVHACHVHSGFQSEKRADLVDDGLCVIHEALKENDFYLVFREKVKVAFQLGLVKATKEKGAGAVLKLVFEAVNGPARLHTVPVVRVRSVHRIS</sequence>
<gene>
    <name evidence="1" type="ORF">GGP83_003247</name>
</gene>
<evidence type="ECO:0000313" key="1">
    <source>
        <dbReference type="EMBL" id="MCS3953272.1"/>
    </source>
</evidence>
<accession>A0A9X2ZU45</accession>
<name>A0A9X2ZU45_9BACT</name>
<dbReference type="EMBL" id="JANUBB010000020">
    <property type="protein sequence ID" value="MCS3953272.1"/>
    <property type="molecule type" value="Genomic_DNA"/>
</dbReference>
<proteinExistence type="predicted"/>
<protein>
    <submittedName>
        <fullName evidence="1">Uncharacterized protein</fullName>
    </submittedName>
</protein>
<organism evidence="1 2">
    <name type="scientific">Salinibacter ruber</name>
    <dbReference type="NCBI Taxonomy" id="146919"/>
    <lineage>
        <taxon>Bacteria</taxon>
        <taxon>Pseudomonadati</taxon>
        <taxon>Rhodothermota</taxon>
        <taxon>Rhodothermia</taxon>
        <taxon>Rhodothermales</taxon>
        <taxon>Salinibacteraceae</taxon>
        <taxon>Salinibacter</taxon>
    </lineage>
</organism>
<comment type="caution">
    <text evidence="1">The sequence shown here is derived from an EMBL/GenBank/DDBJ whole genome shotgun (WGS) entry which is preliminary data.</text>
</comment>
<reference evidence="1" key="1">
    <citation type="submission" date="2022-08" db="EMBL/GenBank/DDBJ databases">
        <title>Genomic Encyclopedia of Type Strains, Phase V (KMG-V): Genome sequencing to study the core and pangenomes of soil and plant-associated prokaryotes.</title>
        <authorList>
            <person name="Whitman W."/>
        </authorList>
    </citation>
    <scope>NUCLEOTIDE SEQUENCE</scope>
    <source>
        <strain evidence="1">SP2017</strain>
    </source>
</reference>
<dbReference type="AlphaFoldDB" id="A0A9X2ZU45"/>